<evidence type="ECO:0000313" key="2">
    <source>
        <dbReference type="EMBL" id="GAA3363727.1"/>
    </source>
</evidence>
<feature type="region of interest" description="Disordered" evidence="1">
    <location>
        <begin position="1"/>
        <end position="30"/>
    </location>
</feature>
<protein>
    <submittedName>
        <fullName evidence="2">Uncharacterized protein</fullName>
    </submittedName>
</protein>
<proteinExistence type="predicted"/>
<comment type="caution">
    <text evidence="2">The sequence shown here is derived from an EMBL/GenBank/DDBJ whole genome shotgun (WGS) entry which is preliminary data.</text>
</comment>
<evidence type="ECO:0000313" key="3">
    <source>
        <dbReference type="Proteomes" id="UP001500483"/>
    </source>
</evidence>
<reference evidence="3" key="1">
    <citation type="journal article" date="2019" name="Int. J. Syst. Evol. Microbiol.">
        <title>The Global Catalogue of Microorganisms (GCM) 10K type strain sequencing project: providing services to taxonomists for standard genome sequencing and annotation.</title>
        <authorList>
            <consortium name="The Broad Institute Genomics Platform"/>
            <consortium name="The Broad Institute Genome Sequencing Center for Infectious Disease"/>
            <person name="Wu L."/>
            <person name="Ma J."/>
        </authorList>
    </citation>
    <scope>NUCLEOTIDE SEQUENCE [LARGE SCALE GENOMIC DNA]</scope>
    <source>
        <strain evidence="3">JCM 9687</strain>
    </source>
</reference>
<accession>A0ABP6RYV7</accession>
<gene>
    <name evidence="2" type="ORF">GCM10020366_56780</name>
</gene>
<sequence>MRALAGDSTMTNRRRPESVPPEDPEARPLPPLCFARVDPATLTCSLLAEASDPPVCTAYHPGCRTQGRTAWHTTRLRSRLPFRTNVSGAGPVPLRDLPRPVA</sequence>
<keyword evidence="3" id="KW-1185">Reference proteome</keyword>
<evidence type="ECO:0000256" key="1">
    <source>
        <dbReference type="SAM" id="MobiDB-lite"/>
    </source>
</evidence>
<dbReference type="Proteomes" id="UP001500483">
    <property type="component" value="Unassembled WGS sequence"/>
</dbReference>
<organism evidence="2 3">
    <name type="scientific">Saccharopolyspora gregorii</name>
    <dbReference type="NCBI Taxonomy" id="33914"/>
    <lineage>
        <taxon>Bacteria</taxon>
        <taxon>Bacillati</taxon>
        <taxon>Actinomycetota</taxon>
        <taxon>Actinomycetes</taxon>
        <taxon>Pseudonocardiales</taxon>
        <taxon>Pseudonocardiaceae</taxon>
        <taxon>Saccharopolyspora</taxon>
    </lineage>
</organism>
<name>A0ABP6RYV7_9PSEU</name>
<feature type="region of interest" description="Disordered" evidence="1">
    <location>
        <begin position="83"/>
        <end position="102"/>
    </location>
</feature>
<dbReference type="EMBL" id="BAAAYK010000038">
    <property type="protein sequence ID" value="GAA3363727.1"/>
    <property type="molecule type" value="Genomic_DNA"/>
</dbReference>